<keyword evidence="3" id="KW-1185">Reference proteome</keyword>
<accession>A0ABM9X0F4</accession>
<feature type="region of interest" description="Disordered" evidence="1">
    <location>
        <begin position="240"/>
        <end position="270"/>
    </location>
</feature>
<gene>
    <name evidence="2" type="ORF">OIHEL45_19866</name>
</gene>
<dbReference type="Proteomes" id="UP000003257">
    <property type="component" value="Unassembled WGS sequence"/>
</dbReference>
<sequence>MHHIRPDDVAHIDVYGCDDAMTRRAIRAEAVQLLQQLGIHVELVGGHDVYTVSADYSDPASVQNYASRLHPRLITTADFLRAYSEGRVTRDVAMDGIGVKNCCDFRRALFDCGFGHATIRREIELASLTDPTPAGWLYVDLEGLNPRIIAHTEDRDTYVAYAQRLRAILRALHGEFRAGPSVSMRGMKFQINTAIFSREQRAAARPALAVRLADAGCSDDEIAKFLCPETISEYAMRIMRDDPAPPARIPKPRKRQPPPQPPIYDCDSDD</sequence>
<dbReference type="RefSeq" id="WP_007121490.1">
    <property type="nucleotide sequence ID" value="NZ_ABID01000073.1"/>
</dbReference>
<reference evidence="2 3" key="1">
    <citation type="submission" date="2007-11" db="EMBL/GenBank/DDBJ databases">
        <authorList>
            <person name="Wagner-Dobler I."/>
            <person name="Ferriera S."/>
            <person name="Johnson J."/>
            <person name="Kravitz S."/>
            <person name="Beeson K."/>
            <person name="Sutton G."/>
            <person name="Rogers Y.-H."/>
            <person name="Friedman R."/>
            <person name="Frazier M."/>
            <person name="Venter J.C."/>
        </authorList>
    </citation>
    <scope>NUCLEOTIDE SEQUENCE [LARGE SCALE GENOMIC DNA]</scope>
    <source>
        <strain evidence="2 3">HEL-45</strain>
    </source>
</reference>
<name>A0ABM9X0F4_9RHOB</name>
<protein>
    <submittedName>
        <fullName evidence="2">Uncharacterized protein</fullName>
    </submittedName>
</protein>
<dbReference type="EMBL" id="ABID01000073">
    <property type="protein sequence ID" value="EDQ02931.1"/>
    <property type="molecule type" value="Genomic_DNA"/>
</dbReference>
<proteinExistence type="predicted"/>
<evidence type="ECO:0000313" key="2">
    <source>
        <dbReference type="EMBL" id="EDQ02931.1"/>
    </source>
</evidence>
<comment type="caution">
    <text evidence="2">The sequence shown here is derived from an EMBL/GenBank/DDBJ whole genome shotgun (WGS) entry which is preliminary data.</text>
</comment>
<evidence type="ECO:0000256" key="1">
    <source>
        <dbReference type="SAM" id="MobiDB-lite"/>
    </source>
</evidence>
<organism evidence="2 3">
    <name type="scientific">Sulfitobacter indolifex HEL-45</name>
    <dbReference type="NCBI Taxonomy" id="391624"/>
    <lineage>
        <taxon>Bacteria</taxon>
        <taxon>Pseudomonadati</taxon>
        <taxon>Pseudomonadota</taxon>
        <taxon>Alphaproteobacteria</taxon>
        <taxon>Rhodobacterales</taxon>
        <taxon>Roseobacteraceae</taxon>
        <taxon>Sulfitobacter</taxon>
    </lineage>
</organism>
<evidence type="ECO:0000313" key="3">
    <source>
        <dbReference type="Proteomes" id="UP000003257"/>
    </source>
</evidence>